<gene>
    <name evidence="1" type="ORF">AARE701A_LOCUS8663</name>
</gene>
<evidence type="ECO:0000313" key="1">
    <source>
        <dbReference type="EMBL" id="CAE5983408.1"/>
    </source>
</evidence>
<dbReference type="AlphaFoldDB" id="A0A8S2A0C1"/>
<keyword evidence="2" id="KW-1185">Reference proteome</keyword>
<sequence>MQVTGVENVSALVIAQELNILETELDALYFKRKDAHKNVRLDLNMLRTRFEKVPEGCRDCDAYLKAYLLYLLGTVIMPNNTEGVSPIYLPLLGRNTVNKYAWGAAMVGFQKDSLNDTKALLDQRKTGSIYGFVYAIMVFALESPSEGNHDRNIPRFASEYEENEVVWQPYHDFGELSDEFKDQLSMIYLRVPCICFNAVAYNRPDKCFRQLGLKKSELQRLSRSRSKHTKVKFSQHKGQD</sequence>
<dbReference type="PANTHER" id="PTHR46033:SF17">
    <property type="entry name" value="AMINOTRANSFERASE-LIKE PLANT MOBILE DOMAIN-CONTAINING PROTEIN"/>
    <property type="match status" value="1"/>
</dbReference>
<dbReference type="Proteomes" id="UP000682877">
    <property type="component" value="Chromosome 3"/>
</dbReference>
<reference evidence="1" key="1">
    <citation type="submission" date="2021-01" db="EMBL/GenBank/DDBJ databases">
        <authorList>
            <person name="Bezrukov I."/>
        </authorList>
    </citation>
    <scope>NUCLEOTIDE SEQUENCE</scope>
</reference>
<dbReference type="EMBL" id="LR999453">
    <property type="protein sequence ID" value="CAE5983408.1"/>
    <property type="molecule type" value="Genomic_DNA"/>
</dbReference>
<protein>
    <recommendedName>
        <fullName evidence="3">Aminotransferase-like plant mobile domain-containing protein</fullName>
    </recommendedName>
</protein>
<proteinExistence type="predicted"/>
<organism evidence="1 2">
    <name type="scientific">Arabidopsis arenosa</name>
    <name type="common">Sand rock-cress</name>
    <name type="synonym">Cardaminopsis arenosa</name>
    <dbReference type="NCBI Taxonomy" id="38785"/>
    <lineage>
        <taxon>Eukaryota</taxon>
        <taxon>Viridiplantae</taxon>
        <taxon>Streptophyta</taxon>
        <taxon>Embryophyta</taxon>
        <taxon>Tracheophyta</taxon>
        <taxon>Spermatophyta</taxon>
        <taxon>Magnoliopsida</taxon>
        <taxon>eudicotyledons</taxon>
        <taxon>Gunneridae</taxon>
        <taxon>Pentapetalae</taxon>
        <taxon>rosids</taxon>
        <taxon>malvids</taxon>
        <taxon>Brassicales</taxon>
        <taxon>Brassicaceae</taxon>
        <taxon>Camelineae</taxon>
        <taxon>Arabidopsis</taxon>
    </lineage>
</organism>
<evidence type="ECO:0008006" key="3">
    <source>
        <dbReference type="Google" id="ProtNLM"/>
    </source>
</evidence>
<dbReference type="PANTHER" id="PTHR46033">
    <property type="entry name" value="PROTEIN MAIN-LIKE 2"/>
    <property type="match status" value="1"/>
</dbReference>
<evidence type="ECO:0000313" key="2">
    <source>
        <dbReference type="Proteomes" id="UP000682877"/>
    </source>
</evidence>
<dbReference type="InterPro" id="IPR044824">
    <property type="entry name" value="MAIN-like"/>
</dbReference>
<name>A0A8S2A0C1_ARAAE</name>
<accession>A0A8S2A0C1</accession>
<dbReference type="GO" id="GO:0010073">
    <property type="term" value="P:meristem maintenance"/>
    <property type="evidence" value="ECO:0007669"/>
    <property type="project" value="InterPro"/>
</dbReference>